<sequence length="346" mass="37879">MKLERLKDLCELPGISGFEEKVSSFIRSIVEPRVDSIWTDTVGNLIAVKKGTGKSSKKLMLLAHTDEVGLMVKKINEDGTLSFTSVGGVDPRVLMGKKVLVGKDFVPGVIGFEAIHTQDPTALLKTPSMGKLRIYLGYSKKEEAQKNHRIGDPVFFDTQYEEIGDYAIAKSFDDRTGCEVLIRILESLEGYRLDFDVYFAWVVQEEVGLRGSGVAAKQIKPDAALVFENTTAGDNPELPDYRWATSLGRGPVLTFAHSGLVLDKRILDTIVDTAKKNSIEFQYKSRIAGGTDAARLARVISGVPSGVISTPSRYIHSPTSVINVNDFLGVVKLASLLVKEGKVLSR</sequence>
<dbReference type="PANTHER" id="PTHR32481:SF5">
    <property type="entry name" value="ENDOGLUCANASE"/>
    <property type="match status" value="1"/>
</dbReference>
<evidence type="ECO:0000313" key="10">
    <source>
        <dbReference type="Proteomes" id="UP000054092"/>
    </source>
</evidence>
<feature type="binding site" evidence="8">
    <location>
        <position position="316"/>
    </location>
    <ligand>
        <name>Zn(2+)</name>
        <dbReference type="ChEBI" id="CHEBI:29105"/>
        <label>2</label>
    </ligand>
</feature>
<evidence type="ECO:0000256" key="3">
    <source>
        <dbReference type="ARBA" id="ARBA00022670"/>
    </source>
</evidence>
<feature type="binding site" evidence="8">
    <location>
        <position position="206"/>
    </location>
    <ligand>
        <name>Zn(2+)</name>
        <dbReference type="ChEBI" id="CHEBI:29105"/>
        <label>2</label>
    </ligand>
</feature>
<evidence type="ECO:0000256" key="4">
    <source>
        <dbReference type="ARBA" id="ARBA00022723"/>
    </source>
</evidence>
<comment type="similarity">
    <text evidence="1 6">Belongs to the peptidase M42 family.</text>
</comment>
<keyword evidence="2" id="KW-0031">Aminopeptidase</keyword>
<evidence type="ECO:0000256" key="7">
    <source>
        <dbReference type="PIRSR" id="PIRSR001123-1"/>
    </source>
</evidence>
<evidence type="ECO:0000313" key="9">
    <source>
        <dbReference type="EMBL" id="KUK80386.1"/>
    </source>
</evidence>
<dbReference type="GO" id="GO:0006508">
    <property type="term" value="P:proteolysis"/>
    <property type="evidence" value="ECO:0007669"/>
    <property type="project" value="UniProtKB-KW"/>
</dbReference>
<feature type="active site" description="Proton acceptor" evidence="7">
    <location>
        <position position="205"/>
    </location>
</feature>
<protein>
    <submittedName>
        <fullName evidence="9">Peptidase family protein</fullName>
    </submittedName>
</protein>
<dbReference type="EMBL" id="LGGP01000164">
    <property type="protein sequence ID" value="KUK80386.1"/>
    <property type="molecule type" value="Genomic_DNA"/>
</dbReference>
<comment type="caution">
    <text evidence="9">The sequence shown here is derived from an EMBL/GenBank/DDBJ whole genome shotgun (WGS) entry which is preliminary data.</text>
</comment>
<dbReference type="Pfam" id="PF05343">
    <property type="entry name" value="Peptidase_M42"/>
    <property type="match status" value="1"/>
</dbReference>
<dbReference type="PIRSF" id="PIRSF001123">
    <property type="entry name" value="PepA_GA"/>
    <property type="match status" value="1"/>
</dbReference>
<name>A0A101HNZ9_9BACT</name>
<evidence type="ECO:0000256" key="1">
    <source>
        <dbReference type="ARBA" id="ARBA00006272"/>
    </source>
</evidence>
<dbReference type="GO" id="GO:0004177">
    <property type="term" value="F:aminopeptidase activity"/>
    <property type="evidence" value="ECO:0007669"/>
    <property type="project" value="UniProtKB-UniRule"/>
</dbReference>
<proteinExistence type="inferred from homology"/>
<dbReference type="SUPFAM" id="SSF101821">
    <property type="entry name" value="Aminopeptidase/glucanase lid domain"/>
    <property type="match status" value="1"/>
</dbReference>
<keyword evidence="5" id="KW-0378">Hydrolase</keyword>
<accession>A0A101HNZ9</accession>
<keyword evidence="3" id="KW-0645">Protease</keyword>
<dbReference type="Gene3D" id="3.40.630.10">
    <property type="entry name" value="Zn peptidases"/>
    <property type="match status" value="1"/>
</dbReference>
<feature type="binding site" evidence="8">
    <location>
        <position position="64"/>
    </location>
    <ligand>
        <name>Zn(2+)</name>
        <dbReference type="ChEBI" id="CHEBI:29105"/>
        <label>1</label>
    </ligand>
</feature>
<comment type="cofactor">
    <cofactor evidence="8">
        <name>a divalent metal cation</name>
        <dbReference type="ChEBI" id="CHEBI:60240"/>
    </cofactor>
    <text evidence="8">Binds 2 divalent metal cations per subunit.</text>
</comment>
<gene>
    <name evidence="9" type="ORF">XD94_1010</name>
</gene>
<evidence type="ECO:0000256" key="8">
    <source>
        <dbReference type="PIRSR" id="PIRSR001123-2"/>
    </source>
</evidence>
<feature type="binding site" evidence="8">
    <location>
        <position position="173"/>
    </location>
    <ligand>
        <name>Zn(2+)</name>
        <dbReference type="ChEBI" id="CHEBI:29105"/>
        <label>1</label>
    </ligand>
</feature>
<reference evidence="10" key="1">
    <citation type="journal article" date="2015" name="MBio">
        <title>Genome-Resolved Metagenomic Analysis Reveals Roles for Candidate Phyla and Other Microbial Community Members in Biogeochemical Transformations in Oil Reservoirs.</title>
        <authorList>
            <person name="Hu P."/>
            <person name="Tom L."/>
            <person name="Singh A."/>
            <person name="Thomas B.C."/>
            <person name="Baker B.J."/>
            <person name="Piceno Y.M."/>
            <person name="Andersen G.L."/>
            <person name="Banfield J.F."/>
        </authorList>
    </citation>
    <scope>NUCLEOTIDE SEQUENCE [LARGE SCALE GENOMIC DNA]</scope>
</reference>
<dbReference type="InterPro" id="IPR051464">
    <property type="entry name" value="Peptidase_M42_aminopept"/>
</dbReference>
<evidence type="ECO:0000256" key="2">
    <source>
        <dbReference type="ARBA" id="ARBA00022438"/>
    </source>
</evidence>
<dbReference type="InterPro" id="IPR023367">
    <property type="entry name" value="Peptidase_M42_dom2"/>
</dbReference>
<evidence type="ECO:0000256" key="5">
    <source>
        <dbReference type="ARBA" id="ARBA00022801"/>
    </source>
</evidence>
<dbReference type="PANTHER" id="PTHR32481">
    <property type="entry name" value="AMINOPEPTIDASE"/>
    <property type="match status" value="1"/>
</dbReference>
<keyword evidence="4 8" id="KW-0479">Metal-binding</keyword>
<feature type="binding site" evidence="8">
    <location>
        <position position="228"/>
    </location>
    <ligand>
        <name>Zn(2+)</name>
        <dbReference type="ChEBI" id="CHEBI:29105"/>
        <label>1</label>
    </ligand>
</feature>
<evidence type="ECO:0000256" key="6">
    <source>
        <dbReference type="PIRNR" id="PIRNR001123"/>
    </source>
</evidence>
<dbReference type="GO" id="GO:0046872">
    <property type="term" value="F:metal ion binding"/>
    <property type="evidence" value="ECO:0007669"/>
    <property type="project" value="UniProtKB-UniRule"/>
</dbReference>
<organism evidence="9 10">
    <name type="scientific">Mesotoga prima</name>
    <dbReference type="NCBI Taxonomy" id="1184387"/>
    <lineage>
        <taxon>Bacteria</taxon>
        <taxon>Thermotogati</taxon>
        <taxon>Thermotogota</taxon>
        <taxon>Thermotogae</taxon>
        <taxon>Kosmotogales</taxon>
        <taxon>Kosmotogaceae</taxon>
        <taxon>Mesotoga</taxon>
    </lineage>
</organism>
<dbReference type="PATRIC" id="fig|1184387.3.peg.1420"/>
<dbReference type="Proteomes" id="UP000054092">
    <property type="component" value="Unassembled WGS sequence"/>
</dbReference>
<dbReference type="AlphaFoldDB" id="A0A101HNZ9"/>
<feature type="binding site" evidence="8">
    <location>
        <position position="173"/>
    </location>
    <ligand>
        <name>Zn(2+)</name>
        <dbReference type="ChEBI" id="CHEBI:29105"/>
        <label>2</label>
    </ligand>
</feature>
<dbReference type="Gene3D" id="2.40.30.40">
    <property type="entry name" value="Peptidase M42, domain 2"/>
    <property type="match status" value="1"/>
</dbReference>
<dbReference type="SUPFAM" id="SSF53187">
    <property type="entry name" value="Zn-dependent exopeptidases"/>
    <property type="match status" value="1"/>
</dbReference>
<dbReference type="InterPro" id="IPR008007">
    <property type="entry name" value="Peptidase_M42"/>
</dbReference>